<sequence length="67" mass="7955">MFFLELLLCCLKNNFARVVALITHSLALIVNRRIAIECTPALWKMQQLDEKINREITMNKKLKEYIF</sequence>
<dbReference type="Proteomes" id="UP001295462">
    <property type="component" value="Unassembled WGS sequence"/>
</dbReference>
<reference evidence="1" key="1">
    <citation type="submission" date="2022-01" db="EMBL/GenBank/DDBJ databases">
        <authorList>
            <person name="Lagorce A."/>
        </authorList>
    </citation>
    <scope>NUCLEOTIDE SEQUENCE</scope>
    <source>
        <strain evidence="1">Th15_F1_A12</strain>
    </source>
</reference>
<evidence type="ECO:0000313" key="2">
    <source>
        <dbReference type="Proteomes" id="UP001295462"/>
    </source>
</evidence>
<accession>A0AAU9QKP9</accession>
<comment type="caution">
    <text evidence="1">The sequence shown here is derived from an EMBL/GenBank/DDBJ whole genome shotgun (WGS) entry which is preliminary data.</text>
</comment>
<evidence type="ECO:0000313" key="1">
    <source>
        <dbReference type="EMBL" id="CAH1588940.1"/>
    </source>
</evidence>
<organism evidence="1 2">
    <name type="scientific">Vibrio jasicida</name>
    <dbReference type="NCBI Taxonomy" id="766224"/>
    <lineage>
        <taxon>Bacteria</taxon>
        <taxon>Pseudomonadati</taxon>
        <taxon>Pseudomonadota</taxon>
        <taxon>Gammaproteobacteria</taxon>
        <taxon>Vibrionales</taxon>
        <taxon>Vibrionaceae</taxon>
        <taxon>Vibrio</taxon>
    </lineage>
</organism>
<name>A0AAU9QKP9_9VIBR</name>
<dbReference type="AlphaFoldDB" id="A0AAU9QKP9"/>
<gene>
    <name evidence="1" type="ORF">THF1A12_200118</name>
</gene>
<proteinExistence type="predicted"/>
<protein>
    <submittedName>
        <fullName evidence="1">Uncharacterized protein</fullName>
    </submittedName>
</protein>
<dbReference type="EMBL" id="CAKMUD010000073">
    <property type="protein sequence ID" value="CAH1588940.1"/>
    <property type="molecule type" value="Genomic_DNA"/>
</dbReference>